<dbReference type="GO" id="GO:0003677">
    <property type="term" value="F:DNA binding"/>
    <property type="evidence" value="ECO:0007669"/>
    <property type="project" value="UniProtKB-KW"/>
</dbReference>
<dbReference type="GO" id="GO:0005634">
    <property type="term" value="C:nucleus"/>
    <property type="evidence" value="ECO:0007669"/>
    <property type="project" value="TreeGrafter"/>
</dbReference>
<dbReference type="Proteomes" id="UP000717585">
    <property type="component" value="Unassembled WGS sequence"/>
</dbReference>
<feature type="domain" description="HTH myb-type" evidence="4">
    <location>
        <begin position="243"/>
        <end position="302"/>
    </location>
</feature>
<comment type="caution">
    <text evidence="5">The sequence shown here is derived from an EMBL/GenBank/DDBJ whole genome shotgun (WGS) entry which is preliminary data.</text>
</comment>
<dbReference type="OrthoDB" id="1113892at2759"/>
<evidence type="ECO:0000313" key="5">
    <source>
        <dbReference type="EMBL" id="KAG9393014.1"/>
    </source>
</evidence>
<dbReference type="Pfam" id="PF00249">
    <property type="entry name" value="Myb_DNA-binding"/>
    <property type="match status" value="1"/>
</dbReference>
<dbReference type="InterPro" id="IPR006447">
    <property type="entry name" value="Myb_dom_plants"/>
</dbReference>
<dbReference type="SUPFAM" id="SSF46689">
    <property type="entry name" value="Homeodomain-like"/>
    <property type="match status" value="1"/>
</dbReference>
<keyword evidence="1" id="KW-0805">Transcription regulation</keyword>
<dbReference type="PANTHER" id="PTHR31442">
    <property type="entry name" value="HOMEODOMAIN-LIKE SUPERFAMILY PROTEIN-RELATED"/>
    <property type="match status" value="1"/>
</dbReference>
<dbReference type="InterPro" id="IPR001005">
    <property type="entry name" value="SANT/Myb"/>
</dbReference>
<keyword evidence="2" id="KW-0804">Transcription</keyword>
<accession>A0A8J6B4T4</accession>
<dbReference type="InterPro" id="IPR044841">
    <property type="entry name" value="LUX/BOA-like"/>
</dbReference>
<dbReference type="GO" id="GO:0003700">
    <property type="term" value="F:DNA-binding transcription factor activity"/>
    <property type="evidence" value="ECO:0007669"/>
    <property type="project" value="InterPro"/>
</dbReference>
<keyword evidence="3" id="KW-0539">Nucleus</keyword>
<dbReference type="PANTHER" id="PTHR31442:SF29">
    <property type="entry name" value="HOMEODOMAIN-LIKE SUPERFAMILY PROTEIN"/>
    <property type="match status" value="1"/>
</dbReference>
<gene>
    <name evidence="5" type="ORF">J8273_5609</name>
</gene>
<evidence type="ECO:0000313" key="6">
    <source>
        <dbReference type="Proteomes" id="UP000717585"/>
    </source>
</evidence>
<dbReference type="EMBL" id="JAHDYR010000028">
    <property type="protein sequence ID" value="KAG9393014.1"/>
    <property type="molecule type" value="Genomic_DNA"/>
</dbReference>
<evidence type="ECO:0000259" key="4">
    <source>
        <dbReference type="PROSITE" id="PS51294"/>
    </source>
</evidence>
<keyword evidence="5" id="KW-0238">DNA-binding</keyword>
<name>A0A8J6B4T4_9EUKA</name>
<dbReference type="AlphaFoldDB" id="A0A8J6B4T4"/>
<evidence type="ECO:0000256" key="1">
    <source>
        <dbReference type="ARBA" id="ARBA00023015"/>
    </source>
</evidence>
<evidence type="ECO:0000256" key="3">
    <source>
        <dbReference type="ARBA" id="ARBA00023242"/>
    </source>
</evidence>
<dbReference type="NCBIfam" id="TIGR01557">
    <property type="entry name" value="myb_SHAQKYF"/>
    <property type="match status" value="1"/>
</dbReference>
<dbReference type="InterPro" id="IPR017930">
    <property type="entry name" value="Myb_dom"/>
</dbReference>
<dbReference type="Gene3D" id="1.10.10.60">
    <property type="entry name" value="Homeodomain-like"/>
    <property type="match status" value="1"/>
</dbReference>
<reference evidence="5" key="1">
    <citation type="submission" date="2021-05" db="EMBL/GenBank/DDBJ databases">
        <title>A free-living protist that lacks canonical eukaryotic 1 DNA replication and segregation systems.</title>
        <authorList>
            <person name="Salas-Leiva D.E."/>
            <person name="Tromer E.C."/>
            <person name="Curtis B.A."/>
            <person name="Jerlstrom-Hultqvist J."/>
            <person name="Kolisko M."/>
            <person name="Yi Z."/>
            <person name="Salas-Leiva J.S."/>
            <person name="Gallot-Lavallee L."/>
            <person name="Kops G.J.P.L."/>
            <person name="Archibald J.M."/>
            <person name="Simpson A.G.B."/>
            <person name="Roger A.J."/>
        </authorList>
    </citation>
    <scope>NUCLEOTIDE SEQUENCE</scope>
    <source>
        <strain evidence="5">BICM</strain>
    </source>
</reference>
<proteinExistence type="predicted"/>
<dbReference type="FunFam" id="1.10.10.60:FF:000007">
    <property type="entry name" value="Two-component response regulator"/>
    <property type="match status" value="1"/>
</dbReference>
<protein>
    <submittedName>
        <fullName evidence="5">Myb-like DNA-binding domain</fullName>
    </submittedName>
</protein>
<dbReference type="PROSITE" id="PS51294">
    <property type="entry name" value="HTH_MYB"/>
    <property type="match status" value="1"/>
</dbReference>
<evidence type="ECO:0000256" key="2">
    <source>
        <dbReference type="ARBA" id="ARBA00023163"/>
    </source>
</evidence>
<keyword evidence="6" id="KW-1185">Reference proteome</keyword>
<dbReference type="InterPro" id="IPR009057">
    <property type="entry name" value="Homeodomain-like_sf"/>
</dbReference>
<sequence>MEFLLDSNVFRDEAMFFDSALAMDLNSKEKMLPTHEEDPFAIGSSLVSLQNPLSSFGQDAPTPTLSTPPAITPPPSSFSLAPPAPVMIPTDTIPKIKFFNTANMVIIPEPELPLQTIASHAVSRPDLPVDNPADAAGFMPLYVTRLAPLSTSRQLLVQKSAMTGSDQLYISVSVPKPVSVPKIVNTASPASSAAPSPPTAKPAPAGFVQTQRIAPQFDGMDRAAFDAHQDEAYMNKPEGKVGKDGRRRLVWTPELHQRFVTAVRVLGVKSSVPKNVLSLMNVEGISRENVASRLQKFRLFVRRVADVPDAHPLEDAHLTDAIEHEALISSKLAP</sequence>
<organism evidence="5 6">
    <name type="scientific">Carpediemonas membranifera</name>
    <dbReference type="NCBI Taxonomy" id="201153"/>
    <lineage>
        <taxon>Eukaryota</taxon>
        <taxon>Metamonada</taxon>
        <taxon>Carpediemonas-like organisms</taxon>
        <taxon>Carpediemonas</taxon>
    </lineage>
</organism>